<proteinExistence type="inferred from homology"/>
<dbReference type="Pfam" id="PF01613">
    <property type="entry name" value="Flavin_Reduct"/>
    <property type="match status" value="1"/>
</dbReference>
<dbReference type="Gene3D" id="2.30.110.10">
    <property type="entry name" value="Electron Transport, Fmn-binding Protein, Chain A"/>
    <property type="match status" value="1"/>
</dbReference>
<evidence type="ECO:0000256" key="3">
    <source>
        <dbReference type="ARBA" id="ARBA00038054"/>
    </source>
</evidence>
<dbReference type="InterPro" id="IPR002563">
    <property type="entry name" value="Flavin_Rdtase-like_dom"/>
</dbReference>
<evidence type="ECO:0000256" key="2">
    <source>
        <dbReference type="ARBA" id="ARBA00022630"/>
    </source>
</evidence>
<comment type="caution">
    <text evidence="5">The sequence shown here is derived from an EMBL/GenBank/DDBJ whole genome shotgun (WGS) entry which is preliminary data.</text>
</comment>
<reference evidence="5" key="1">
    <citation type="journal article" date="2020" name="mSystems">
        <title>Genome- and Community-Level Interaction Insights into Carbon Utilization and Element Cycling Functions of Hydrothermarchaeota in Hydrothermal Sediment.</title>
        <authorList>
            <person name="Zhou Z."/>
            <person name="Liu Y."/>
            <person name="Xu W."/>
            <person name="Pan J."/>
            <person name="Luo Z.H."/>
            <person name="Li M."/>
        </authorList>
    </citation>
    <scope>NUCLEOTIDE SEQUENCE [LARGE SCALE GENOMIC DNA]</scope>
    <source>
        <strain evidence="5">SpSt-210</strain>
    </source>
</reference>
<comment type="similarity">
    <text evidence="3">Belongs to the flavoredoxin family.</text>
</comment>
<evidence type="ECO:0000256" key="1">
    <source>
        <dbReference type="ARBA" id="ARBA00001917"/>
    </source>
</evidence>
<dbReference type="InterPro" id="IPR052174">
    <property type="entry name" value="Flavoredoxin"/>
</dbReference>
<comment type="cofactor">
    <cofactor evidence="1">
        <name>FMN</name>
        <dbReference type="ChEBI" id="CHEBI:58210"/>
    </cofactor>
</comment>
<dbReference type="GO" id="GO:0016646">
    <property type="term" value="F:oxidoreductase activity, acting on the CH-NH group of donors, NAD or NADP as acceptor"/>
    <property type="evidence" value="ECO:0007669"/>
    <property type="project" value="UniProtKB-ARBA"/>
</dbReference>
<dbReference type="PANTHER" id="PTHR43567:SF1">
    <property type="entry name" value="FLAVOREDOXIN"/>
    <property type="match status" value="1"/>
</dbReference>
<evidence type="ECO:0000259" key="4">
    <source>
        <dbReference type="SMART" id="SM00903"/>
    </source>
</evidence>
<dbReference type="AlphaFoldDB" id="A0A831TAD5"/>
<protein>
    <submittedName>
        <fullName evidence="5">Flavin reductase family protein</fullName>
    </submittedName>
</protein>
<dbReference type="GO" id="GO:0010181">
    <property type="term" value="F:FMN binding"/>
    <property type="evidence" value="ECO:0007669"/>
    <property type="project" value="InterPro"/>
</dbReference>
<sequence>MPSKSPRDSRQAARLLEPGPVVLVTAQFRSQPNVMTAAWVIPLSLDPPRVGVAIHPSRFTHELVTRGELFVLNVPTLELIDAVHRCGIVSGREVDKFLQAGLHPVDALAVDVPVIEQCAAHIECGLVERLTLGDHDLFVGEVLAVSADDELFTDRWQISDDSPLIHHVALDRYAGLSRPYTARPEREGGEED</sequence>
<gene>
    <name evidence="5" type="ORF">ENP34_13075</name>
</gene>
<dbReference type="InterPro" id="IPR012349">
    <property type="entry name" value="Split_barrel_FMN-bd"/>
</dbReference>
<evidence type="ECO:0000313" key="5">
    <source>
        <dbReference type="EMBL" id="HEG92347.1"/>
    </source>
</evidence>
<dbReference type="SMART" id="SM00903">
    <property type="entry name" value="Flavin_Reduct"/>
    <property type="match status" value="1"/>
</dbReference>
<dbReference type="SUPFAM" id="SSF50475">
    <property type="entry name" value="FMN-binding split barrel"/>
    <property type="match status" value="1"/>
</dbReference>
<keyword evidence="2" id="KW-0285">Flavoprotein</keyword>
<feature type="domain" description="Flavin reductase like" evidence="4">
    <location>
        <begin position="14"/>
        <end position="156"/>
    </location>
</feature>
<name>A0A831TAD5_9BACT</name>
<dbReference type="EMBL" id="DSIY01000303">
    <property type="protein sequence ID" value="HEG92347.1"/>
    <property type="molecule type" value="Genomic_DNA"/>
</dbReference>
<organism evidence="5">
    <name type="scientific">Thermorudis peleae</name>
    <dbReference type="NCBI Taxonomy" id="1382356"/>
    <lineage>
        <taxon>Bacteria</taxon>
        <taxon>Pseudomonadati</taxon>
        <taxon>Thermomicrobiota</taxon>
        <taxon>Thermomicrobia</taxon>
        <taxon>Thermomicrobia incertae sedis</taxon>
        <taxon>Thermorudis</taxon>
    </lineage>
</organism>
<dbReference type="PANTHER" id="PTHR43567">
    <property type="entry name" value="FLAVOREDOXIN-RELATED-RELATED"/>
    <property type="match status" value="1"/>
</dbReference>
<accession>A0A831TAD5</accession>